<dbReference type="PANTHER" id="PTHR11102:SF160">
    <property type="entry name" value="ERAD-ASSOCIATED E3 UBIQUITIN-PROTEIN LIGASE COMPONENT HRD3"/>
    <property type="match status" value="1"/>
</dbReference>
<dbReference type="OrthoDB" id="2384430at2759"/>
<dbReference type="Proteomes" id="UP000179807">
    <property type="component" value="Unassembled WGS sequence"/>
</dbReference>
<dbReference type="SMART" id="SM00671">
    <property type="entry name" value="SEL1"/>
    <property type="match status" value="4"/>
</dbReference>
<comment type="caution">
    <text evidence="2">The sequence shown here is derived from an EMBL/GenBank/DDBJ whole genome shotgun (WGS) entry which is preliminary data.</text>
</comment>
<comment type="similarity">
    <text evidence="1">Belongs to the sel-1 family.</text>
</comment>
<name>A0A1J4KUQ7_9EUKA</name>
<dbReference type="PANTHER" id="PTHR11102">
    <property type="entry name" value="SEL-1-LIKE PROTEIN"/>
    <property type="match status" value="1"/>
</dbReference>
<dbReference type="VEuPathDB" id="TrichDB:TRFO_16667"/>
<evidence type="ECO:0000313" key="3">
    <source>
        <dbReference type="Proteomes" id="UP000179807"/>
    </source>
</evidence>
<gene>
    <name evidence="2" type="ORF">TRFO_16667</name>
</gene>
<dbReference type="InterPro" id="IPR011990">
    <property type="entry name" value="TPR-like_helical_dom_sf"/>
</dbReference>
<dbReference type="InterPro" id="IPR050767">
    <property type="entry name" value="Sel1_AlgK"/>
</dbReference>
<protein>
    <recommendedName>
        <fullName evidence="4">Sel1 repeat family protein</fullName>
    </recommendedName>
</protein>
<dbReference type="SUPFAM" id="SSF81901">
    <property type="entry name" value="HCP-like"/>
    <property type="match status" value="1"/>
</dbReference>
<dbReference type="Pfam" id="PF08238">
    <property type="entry name" value="Sel1"/>
    <property type="match status" value="4"/>
</dbReference>
<sequence>MELELNRFPFDPIALSQAADATNHVDSVFIRKLMASINSNQNLSNLNIADKLPSLLTLYESSKETPLEKDALHLIQSAFDVLSSQLSNQTTNMTRMIQFCDNFAKEIDDQKSEKLIEKRNEIANEASFGIKKPKFISPAHKQQRHFENAPVVESNPISVKHSISELKKKYESGDSEGTYLLGLSLFNGDGIKQDSAKGLELIKTAADCDLPEAQAKYGYILLKGINGEKDVNTGLKYIKLAADAEDPDGLFQYASAPYFGIGIKANKTKAAEYYRRSADAGDPRAQLKYAMKLKEGEDVPQNLTKAIWYFCLAAQYGSKDAIDELEKLGVLYNQ</sequence>
<evidence type="ECO:0000256" key="1">
    <source>
        <dbReference type="ARBA" id="ARBA00038101"/>
    </source>
</evidence>
<dbReference type="EMBL" id="MLAK01000545">
    <property type="protein sequence ID" value="OHT13229.1"/>
    <property type="molecule type" value="Genomic_DNA"/>
</dbReference>
<dbReference type="GeneID" id="94833825"/>
<dbReference type="AlphaFoldDB" id="A0A1J4KUQ7"/>
<organism evidence="2 3">
    <name type="scientific">Tritrichomonas foetus</name>
    <dbReference type="NCBI Taxonomy" id="1144522"/>
    <lineage>
        <taxon>Eukaryota</taxon>
        <taxon>Metamonada</taxon>
        <taxon>Parabasalia</taxon>
        <taxon>Tritrichomonadida</taxon>
        <taxon>Tritrichomonadidae</taxon>
        <taxon>Tritrichomonas</taxon>
    </lineage>
</organism>
<keyword evidence="3" id="KW-1185">Reference proteome</keyword>
<dbReference type="InterPro" id="IPR006597">
    <property type="entry name" value="Sel1-like"/>
</dbReference>
<proteinExistence type="inferred from homology"/>
<evidence type="ECO:0008006" key="4">
    <source>
        <dbReference type="Google" id="ProtNLM"/>
    </source>
</evidence>
<evidence type="ECO:0000313" key="2">
    <source>
        <dbReference type="EMBL" id="OHT13229.1"/>
    </source>
</evidence>
<dbReference type="Gene3D" id="1.25.40.10">
    <property type="entry name" value="Tetratricopeptide repeat domain"/>
    <property type="match status" value="1"/>
</dbReference>
<reference evidence="2" key="1">
    <citation type="submission" date="2016-10" db="EMBL/GenBank/DDBJ databases">
        <authorList>
            <person name="Benchimol M."/>
            <person name="Almeida L.G."/>
            <person name="Vasconcelos A.T."/>
            <person name="Perreira-Neves A."/>
            <person name="Rosa I.A."/>
            <person name="Tasca T."/>
            <person name="Bogo M.R."/>
            <person name="de Souza W."/>
        </authorList>
    </citation>
    <scope>NUCLEOTIDE SEQUENCE [LARGE SCALE GENOMIC DNA]</scope>
    <source>
        <strain evidence="2">K</strain>
    </source>
</reference>
<dbReference type="RefSeq" id="XP_068366365.1">
    <property type="nucleotide sequence ID" value="XM_068499121.1"/>
</dbReference>
<accession>A0A1J4KUQ7</accession>